<dbReference type="Proteomes" id="UP000217790">
    <property type="component" value="Unassembled WGS sequence"/>
</dbReference>
<name>A0A2H3CU25_ARMGA</name>
<dbReference type="OrthoDB" id="3237761at2759"/>
<dbReference type="InParanoid" id="A0A2H3CU25"/>
<evidence type="ECO:0000313" key="2">
    <source>
        <dbReference type="Proteomes" id="UP000217790"/>
    </source>
</evidence>
<proteinExistence type="predicted"/>
<keyword evidence="2" id="KW-1185">Reference proteome</keyword>
<organism evidence="1 2">
    <name type="scientific">Armillaria gallica</name>
    <name type="common">Bulbous honey fungus</name>
    <name type="synonym">Armillaria bulbosa</name>
    <dbReference type="NCBI Taxonomy" id="47427"/>
    <lineage>
        <taxon>Eukaryota</taxon>
        <taxon>Fungi</taxon>
        <taxon>Dikarya</taxon>
        <taxon>Basidiomycota</taxon>
        <taxon>Agaricomycotina</taxon>
        <taxon>Agaricomycetes</taxon>
        <taxon>Agaricomycetidae</taxon>
        <taxon>Agaricales</taxon>
        <taxon>Marasmiineae</taxon>
        <taxon>Physalacriaceae</taxon>
        <taxon>Armillaria</taxon>
    </lineage>
</organism>
<evidence type="ECO:0000313" key="1">
    <source>
        <dbReference type="EMBL" id="PBK79623.1"/>
    </source>
</evidence>
<accession>A0A2H3CU25</accession>
<reference evidence="2" key="1">
    <citation type="journal article" date="2017" name="Nat. Ecol. Evol.">
        <title>Genome expansion and lineage-specific genetic innovations in the forest pathogenic fungi Armillaria.</title>
        <authorList>
            <person name="Sipos G."/>
            <person name="Prasanna A.N."/>
            <person name="Walter M.C."/>
            <person name="O'Connor E."/>
            <person name="Balint B."/>
            <person name="Krizsan K."/>
            <person name="Kiss B."/>
            <person name="Hess J."/>
            <person name="Varga T."/>
            <person name="Slot J."/>
            <person name="Riley R."/>
            <person name="Boka B."/>
            <person name="Rigling D."/>
            <person name="Barry K."/>
            <person name="Lee J."/>
            <person name="Mihaltcheva S."/>
            <person name="LaButti K."/>
            <person name="Lipzen A."/>
            <person name="Waldron R."/>
            <person name="Moloney N.M."/>
            <person name="Sperisen C."/>
            <person name="Kredics L."/>
            <person name="Vagvoelgyi C."/>
            <person name="Patrignani A."/>
            <person name="Fitzpatrick D."/>
            <person name="Nagy I."/>
            <person name="Doyle S."/>
            <person name="Anderson J.B."/>
            <person name="Grigoriev I.V."/>
            <person name="Gueldener U."/>
            <person name="Muensterkoetter M."/>
            <person name="Nagy L.G."/>
        </authorList>
    </citation>
    <scope>NUCLEOTIDE SEQUENCE [LARGE SCALE GENOMIC DNA]</scope>
    <source>
        <strain evidence="2">Ar21-2</strain>
    </source>
</reference>
<dbReference type="AlphaFoldDB" id="A0A2H3CU25"/>
<sequence>MHGILERTRSNMNACVNEINVGLEIPIRASAATLELRMVFYKTWRCTRTDENADERIRNASKRKQTHSCTMQMQNSRPLHESGHWKLWRVPVLRDLMSELKGKIGSRVFFYDSAGCLTGGIVKSTSLMSDASIVYLEGRILQLTDFQQGTLMIVIKRDRGGIVTLPSVIQLRSDPLTPPDLRAMGRNTVPTRTSQSYCKPPTFLEFGSQAFEFKLDYLEGAERFASFKIYQGTKEMHTEPTKIACY</sequence>
<protein>
    <submittedName>
        <fullName evidence="1">Uncharacterized protein</fullName>
    </submittedName>
</protein>
<dbReference type="EMBL" id="KZ293768">
    <property type="protein sequence ID" value="PBK79623.1"/>
    <property type="molecule type" value="Genomic_DNA"/>
</dbReference>
<gene>
    <name evidence="1" type="ORF">ARMGADRAFT_1040680</name>
</gene>